<evidence type="ECO:0000256" key="5">
    <source>
        <dbReference type="ARBA" id="ARBA00023004"/>
    </source>
</evidence>
<sequence>MEIKTFLSFAVFFSYVIEVNSFISQFRQHSPRLQHSTHHQSSRYKQKATVDLKEFEIFKTNHPLSPPSDLLDLEIGEKVNPYKNMTIIKLASNPHIYLVKNFIEPSQREKLIEEATDKGMEYSGTKAGDIVKQRVNSYTTWVKPHSIVSADDNEDETSTEEVMHGARKIATVMTKISSLIFLPDFFREHLAGGEKLFHEENLQIVKYDVDGKFDVHHDGLSRFLTVLTYLNGVAGTWFPYAIVEGAADNDDEDEPPNMHAGNVASEKEIGKDGIVIVGNDDDRFEESRHVVKVEAGDAIAFYNYDWLVNFNDDPDIPSTGPIMNWRSIHSGLKTKKKEKWIATNWFQFNE</sequence>
<keyword evidence="4" id="KW-0560">Oxidoreductase</keyword>
<evidence type="ECO:0000259" key="6">
    <source>
        <dbReference type="PROSITE" id="PS51471"/>
    </source>
</evidence>
<protein>
    <recommendedName>
        <fullName evidence="6">Fe2OG dioxygenase domain-containing protein</fullName>
    </recommendedName>
</protein>
<dbReference type="AlphaFoldDB" id="A0AAD3DCU6"/>
<keyword evidence="3" id="KW-0223">Dioxygenase</keyword>
<feature type="domain" description="Fe2OG dioxygenase" evidence="6">
    <location>
        <begin position="197"/>
        <end position="348"/>
    </location>
</feature>
<dbReference type="EMBL" id="BLLK01000069">
    <property type="protein sequence ID" value="GFH61020.1"/>
    <property type="molecule type" value="Genomic_DNA"/>
</dbReference>
<reference evidence="7 8" key="1">
    <citation type="journal article" date="2021" name="Sci. Rep.">
        <title>The genome of the diatom Chaetoceros tenuissimus carries an ancient integrated fragment of an extant virus.</title>
        <authorList>
            <person name="Hongo Y."/>
            <person name="Kimura K."/>
            <person name="Takaki Y."/>
            <person name="Yoshida Y."/>
            <person name="Baba S."/>
            <person name="Kobayashi G."/>
            <person name="Nagasaki K."/>
            <person name="Hano T."/>
            <person name="Tomaru Y."/>
        </authorList>
    </citation>
    <scope>NUCLEOTIDE SEQUENCE [LARGE SCALE GENOMIC DNA]</scope>
    <source>
        <strain evidence="7 8">NIES-3715</strain>
    </source>
</reference>
<dbReference type="GO" id="GO:0005506">
    <property type="term" value="F:iron ion binding"/>
    <property type="evidence" value="ECO:0007669"/>
    <property type="project" value="InterPro"/>
</dbReference>
<dbReference type="Proteomes" id="UP001054902">
    <property type="component" value="Unassembled WGS sequence"/>
</dbReference>
<evidence type="ECO:0000256" key="2">
    <source>
        <dbReference type="ARBA" id="ARBA00022723"/>
    </source>
</evidence>
<evidence type="ECO:0000313" key="7">
    <source>
        <dbReference type="EMBL" id="GFH61020.1"/>
    </source>
</evidence>
<keyword evidence="8" id="KW-1185">Reference proteome</keyword>
<keyword evidence="2" id="KW-0479">Metal-binding</keyword>
<comment type="caution">
    <text evidence="7">The sequence shown here is derived from an EMBL/GenBank/DDBJ whole genome shotgun (WGS) entry which is preliminary data.</text>
</comment>
<dbReference type="PANTHER" id="PTHR10869">
    <property type="entry name" value="PROLYL 4-HYDROXYLASE ALPHA SUBUNIT"/>
    <property type="match status" value="1"/>
</dbReference>
<name>A0AAD3DCU6_9STRA</name>
<dbReference type="PROSITE" id="PS51471">
    <property type="entry name" value="FE2OG_OXY"/>
    <property type="match status" value="1"/>
</dbReference>
<dbReference type="Gene3D" id="2.60.120.620">
    <property type="entry name" value="q2cbj1_9rhob like domain"/>
    <property type="match status" value="1"/>
</dbReference>
<gene>
    <name evidence="7" type="ORF">CTEN210_17496</name>
</gene>
<dbReference type="InterPro" id="IPR005123">
    <property type="entry name" value="Oxoglu/Fe-dep_dioxygenase_dom"/>
</dbReference>
<evidence type="ECO:0000256" key="4">
    <source>
        <dbReference type="ARBA" id="ARBA00023002"/>
    </source>
</evidence>
<dbReference type="GO" id="GO:0005783">
    <property type="term" value="C:endoplasmic reticulum"/>
    <property type="evidence" value="ECO:0007669"/>
    <property type="project" value="TreeGrafter"/>
</dbReference>
<dbReference type="PANTHER" id="PTHR10869:SF236">
    <property type="entry name" value="PROLYL 4-HYDROXYLASE ALPHA SUBUNIT DOMAIN-CONTAINING PROTEIN"/>
    <property type="match status" value="1"/>
</dbReference>
<comment type="cofactor">
    <cofactor evidence="1">
        <name>L-ascorbate</name>
        <dbReference type="ChEBI" id="CHEBI:38290"/>
    </cofactor>
</comment>
<keyword evidence="5" id="KW-0408">Iron</keyword>
<dbReference type="GO" id="GO:0004656">
    <property type="term" value="F:procollagen-proline 4-dioxygenase activity"/>
    <property type="evidence" value="ECO:0007669"/>
    <property type="project" value="TreeGrafter"/>
</dbReference>
<organism evidence="7 8">
    <name type="scientific">Chaetoceros tenuissimus</name>
    <dbReference type="NCBI Taxonomy" id="426638"/>
    <lineage>
        <taxon>Eukaryota</taxon>
        <taxon>Sar</taxon>
        <taxon>Stramenopiles</taxon>
        <taxon>Ochrophyta</taxon>
        <taxon>Bacillariophyta</taxon>
        <taxon>Coscinodiscophyceae</taxon>
        <taxon>Chaetocerotophycidae</taxon>
        <taxon>Chaetocerotales</taxon>
        <taxon>Chaetocerotaceae</taxon>
        <taxon>Chaetoceros</taxon>
    </lineage>
</organism>
<proteinExistence type="predicted"/>
<evidence type="ECO:0000256" key="1">
    <source>
        <dbReference type="ARBA" id="ARBA00001961"/>
    </source>
</evidence>
<accession>A0AAD3DCU6</accession>
<evidence type="ECO:0000313" key="8">
    <source>
        <dbReference type="Proteomes" id="UP001054902"/>
    </source>
</evidence>
<dbReference type="InterPro" id="IPR006620">
    <property type="entry name" value="Pro_4_hyd_alph"/>
</dbReference>
<dbReference type="InterPro" id="IPR045054">
    <property type="entry name" value="P4HA-like"/>
</dbReference>
<dbReference type="SMART" id="SM00702">
    <property type="entry name" value="P4Hc"/>
    <property type="match status" value="1"/>
</dbReference>
<dbReference type="GO" id="GO:0031418">
    <property type="term" value="F:L-ascorbic acid binding"/>
    <property type="evidence" value="ECO:0007669"/>
    <property type="project" value="InterPro"/>
</dbReference>
<evidence type="ECO:0000256" key="3">
    <source>
        <dbReference type="ARBA" id="ARBA00022964"/>
    </source>
</evidence>